<evidence type="ECO:0000313" key="2">
    <source>
        <dbReference type="EMBL" id="GJT26481.1"/>
    </source>
</evidence>
<gene>
    <name evidence="2" type="ORF">Tco_0906756</name>
</gene>
<proteinExistence type="predicted"/>
<keyword evidence="3" id="KW-1185">Reference proteome</keyword>
<reference evidence="2" key="2">
    <citation type="submission" date="2022-01" db="EMBL/GenBank/DDBJ databases">
        <authorList>
            <person name="Yamashiro T."/>
            <person name="Shiraishi A."/>
            <person name="Satake H."/>
            <person name="Nakayama K."/>
        </authorList>
    </citation>
    <scope>NUCLEOTIDE SEQUENCE</scope>
</reference>
<evidence type="ECO:0000256" key="1">
    <source>
        <dbReference type="SAM" id="MobiDB-lite"/>
    </source>
</evidence>
<feature type="compositionally biased region" description="Low complexity" evidence="1">
    <location>
        <begin position="33"/>
        <end position="63"/>
    </location>
</feature>
<reference evidence="2" key="1">
    <citation type="journal article" date="2022" name="Int. J. Mol. Sci.">
        <title>Draft Genome of Tanacetum Coccineum: Genomic Comparison of Closely Related Tanacetum-Family Plants.</title>
        <authorList>
            <person name="Yamashiro T."/>
            <person name="Shiraishi A."/>
            <person name="Nakayama K."/>
            <person name="Satake H."/>
        </authorList>
    </citation>
    <scope>NUCLEOTIDE SEQUENCE</scope>
</reference>
<accession>A0ABQ5CHC7</accession>
<protein>
    <submittedName>
        <fullName evidence="2">Uncharacterized protein</fullName>
    </submittedName>
</protein>
<feature type="compositionally biased region" description="Polar residues" evidence="1">
    <location>
        <begin position="1"/>
        <end position="12"/>
    </location>
</feature>
<name>A0ABQ5CHC7_9ASTR</name>
<feature type="region of interest" description="Disordered" evidence="1">
    <location>
        <begin position="1"/>
        <end position="63"/>
    </location>
</feature>
<sequence length="101" mass="11167">MSVKTPTYVNHESSNKEHQNEKNPSPPPRKKSLSSPHASSKSTSSRSTHYTSSLSPSELLTPTDVAPLSKLRFVNPMKQKPQELPLLQISPNDPYVATIDN</sequence>
<dbReference type="Proteomes" id="UP001151760">
    <property type="component" value="Unassembled WGS sequence"/>
</dbReference>
<evidence type="ECO:0000313" key="3">
    <source>
        <dbReference type="Proteomes" id="UP001151760"/>
    </source>
</evidence>
<dbReference type="EMBL" id="BQNB010014296">
    <property type="protein sequence ID" value="GJT26481.1"/>
    <property type="molecule type" value="Genomic_DNA"/>
</dbReference>
<comment type="caution">
    <text evidence="2">The sequence shown here is derived from an EMBL/GenBank/DDBJ whole genome shotgun (WGS) entry which is preliminary data.</text>
</comment>
<organism evidence="2 3">
    <name type="scientific">Tanacetum coccineum</name>
    <dbReference type="NCBI Taxonomy" id="301880"/>
    <lineage>
        <taxon>Eukaryota</taxon>
        <taxon>Viridiplantae</taxon>
        <taxon>Streptophyta</taxon>
        <taxon>Embryophyta</taxon>
        <taxon>Tracheophyta</taxon>
        <taxon>Spermatophyta</taxon>
        <taxon>Magnoliopsida</taxon>
        <taxon>eudicotyledons</taxon>
        <taxon>Gunneridae</taxon>
        <taxon>Pentapetalae</taxon>
        <taxon>asterids</taxon>
        <taxon>campanulids</taxon>
        <taxon>Asterales</taxon>
        <taxon>Asteraceae</taxon>
        <taxon>Asteroideae</taxon>
        <taxon>Anthemideae</taxon>
        <taxon>Anthemidinae</taxon>
        <taxon>Tanacetum</taxon>
    </lineage>
</organism>